<dbReference type="CDD" id="cd05233">
    <property type="entry name" value="SDR_c"/>
    <property type="match status" value="1"/>
</dbReference>
<dbReference type="PATRIC" id="fig|886738.10.peg.1711"/>
<dbReference type="AlphaFoldDB" id="F3KM43"/>
<name>F3KM43_9ARCH</name>
<dbReference type="PANTHER" id="PTHR42760">
    <property type="entry name" value="SHORT-CHAIN DEHYDROGENASES/REDUCTASES FAMILY MEMBER"/>
    <property type="match status" value="1"/>
</dbReference>
<dbReference type="EMBL" id="AEGP01000051">
    <property type="protein sequence ID" value="EGG41562.1"/>
    <property type="molecule type" value="Genomic_DNA"/>
</dbReference>
<comment type="similarity">
    <text evidence="1">Belongs to the short-chain dehydrogenases/reductases (SDR) family.</text>
</comment>
<gene>
    <name evidence="3" type="ORF">Nlim_1573</name>
</gene>
<reference evidence="3" key="1">
    <citation type="journal article" date="2011" name="PLoS ONE">
        <title>Genome of a low-salinity ammonia-oxidizing archaeon determined by single-cell and metagenomic analysis.</title>
        <authorList>
            <person name="Blainey P.C."/>
            <person name="Mosier A.C."/>
            <person name="Potanina A."/>
            <person name="Francis C.A."/>
            <person name="Quake S.R."/>
        </authorList>
    </citation>
    <scope>NUCLEOTIDE SEQUENCE [LARGE SCALE GENOMIC DNA]</scope>
    <source>
        <strain evidence="3">SFB1</strain>
    </source>
</reference>
<evidence type="ECO:0000256" key="2">
    <source>
        <dbReference type="ARBA" id="ARBA00023002"/>
    </source>
</evidence>
<dbReference type="STRING" id="886738.Nlim_1573"/>
<dbReference type="NCBIfam" id="NF009466">
    <property type="entry name" value="PRK12826.1-2"/>
    <property type="match status" value="1"/>
</dbReference>
<dbReference type="PANTHER" id="PTHR42760:SF115">
    <property type="entry name" value="3-OXOACYL-[ACYL-CARRIER-PROTEIN] REDUCTASE FABG"/>
    <property type="match status" value="1"/>
</dbReference>
<dbReference type="PRINTS" id="PR00081">
    <property type="entry name" value="GDHRDH"/>
</dbReference>
<dbReference type="PRINTS" id="PR00080">
    <property type="entry name" value="SDRFAMILY"/>
</dbReference>
<dbReference type="PROSITE" id="PS00061">
    <property type="entry name" value="ADH_SHORT"/>
    <property type="match status" value="1"/>
</dbReference>
<proteinExistence type="inferred from homology"/>
<dbReference type="Gene3D" id="3.40.50.720">
    <property type="entry name" value="NAD(P)-binding Rossmann-like Domain"/>
    <property type="match status" value="1"/>
</dbReference>
<dbReference type="FunFam" id="3.40.50.720:FF:000084">
    <property type="entry name" value="Short-chain dehydrogenase reductase"/>
    <property type="match status" value="1"/>
</dbReference>
<dbReference type="InterPro" id="IPR036291">
    <property type="entry name" value="NAD(P)-bd_dom_sf"/>
</dbReference>
<dbReference type="NCBIfam" id="NF005559">
    <property type="entry name" value="PRK07231.1"/>
    <property type="match status" value="1"/>
</dbReference>
<dbReference type="GO" id="GO:0016616">
    <property type="term" value="F:oxidoreductase activity, acting on the CH-OH group of donors, NAD or NADP as acceptor"/>
    <property type="evidence" value="ECO:0007669"/>
    <property type="project" value="TreeGrafter"/>
</dbReference>
<protein>
    <submittedName>
        <fullName evidence="3">Short-chain dehydrogenase/reductase SDR</fullName>
    </submittedName>
</protein>
<dbReference type="Proteomes" id="UP000004348">
    <property type="component" value="Chromosome"/>
</dbReference>
<dbReference type="HOGENOM" id="CLU_010194_1_0_2"/>
<evidence type="ECO:0000256" key="1">
    <source>
        <dbReference type="ARBA" id="ARBA00006484"/>
    </source>
</evidence>
<dbReference type="Pfam" id="PF13561">
    <property type="entry name" value="adh_short_C2"/>
    <property type="match status" value="1"/>
</dbReference>
<keyword evidence="2" id="KW-0560">Oxidoreductase</keyword>
<dbReference type="InterPro" id="IPR002347">
    <property type="entry name" value="SDR_fam"/>
</dbReference>
<sequence length="277" mass="30571">MEIYSEKSQKLKTIINCLKSYKLRNLSKKILKLSGKVAIVTGGSRGIGFATAKIFAENGANVVITAKDSKRLENAVNEIPNSVGITADIRNENDVKKVVEQTVKKFGKLDILINNAGIFPKIKQLHEIEEFEWNEVLDVNLTGQYRFTKVAIPYLKKTSGSIINISSDAGLKAYQGFNADAYSASKAGMIILTKCWALEYAKEKIRVNCICPGVVDTDMTKPFLKTEKDRDFMNNEHPLGRIGQPDEVAKAILYFVSDDAAWTTGAILTVDGGESIK</sequence>
<comment type="caution">
    <text evidence="3">The sequence shown here is derived from an EMBL/GenBank/DDBJ whole genome shotgun (WGS) entry which is preliminary data.</text>
</comment>
<dbReference type="InterPro" id="IPR020904">
    <property type="entry name" value="Sc_DH/Rdtase_CS"/>
</dbReference>
<evidence type="ECO:0000313" key="3">
    <source>
        <dbReference type="EMBL" id="EGG41562.1"/>
    </source>
</evidence>
<dbReference type="SUPFAM" id="SSF51735">
    <property type="entry name" value="NAD(P)-binding Rossmann-fold domains"/>
    <property type="match status" value="1"/>
</dbReference>
<organism evidence="3">
    <name type="scientific">Candidatus Nitrosarchaeum limnium SFB1</name>
    <dbReference type="NCBI Taxonomy" id="886738"/>
    <lineage>
        <taxon>Archaea</taxon>
        <taxon>Nitrososphaerota</taxon>
        <taxon>Nitrososphaeria</taxon>
        <taxon>Nitrosopumilales</taxon>
        <taxon>Nitrosopumilaceae</taxon>
        <taxon>Nitrosarchaeum</taxon>
    </lineage>
</organism>
<accession>F3KM43</accession>